<feature type="transmembrane region" description="Helical" evidence="5">
    <location>
        <begin position="45"/>
        <end position="68"/>
    </location>
</feature>
<keyword evidence="4 5" id="KW-0472">Membrane</keyword>
<dbReference type="InterPro" id="IPR038770">
    <property type="entry name" value="Na+/solute_symporter_sf"/>
</dbReference>
<gene>
    <name evidence="6" type="ORF">H1P_2770013</name>
</gene>
<evidence type="ECO:0000256" key="1">
    <source>
        <dbReference type="ARBA" id="ARBA00004141"/>
    </source>
</evidence>
<accession>A0A563VT75</accession>
<feature type="transmembrane region" description="Helical" evidence="5">
    <location>
        <begin position="101"/>
        <end position="125"/>
    </location>
</feature>
<dbReference type="InterPro" id="IPR004710">
    <property type="entry name" value="Bilac:Na_transpt"/>
</dbReference>
<protein>
    <submittedName>
        <fullName evidence="6">Bile acid:Na+ symporter, BASS family</fullName>
    </submittedName>
</protein>
<keyword evidence="7" id="KW-1185">Reference proteome</keyword>
<dbReference type="Proteomes" id="UP000320055">
    <property type="component" value="Unassembled WGS sequence"/>
</dbReference>
<name>A0A563VT75_9CYAN</name>
<dbReference type="EMBL" id="CAACVJ010000198">
    <property type="protein sequence ID" value="VEP14640.1"/>
    <property type="molecule type" value="Genomic_DNA"/>
</dbReference>
<feature type="transmembrane region" description="Helical" evidence="5">
    <location>
        <begin position="145"/>
        <end position="165"/>
    </location>
</feature>
<evidence type="ECO:0000256" key="5">
    <source>
        <dbReference type="SAM" id="Phobius"/>
    </source>
</evidence>
<dbReference type="PANTHER" id="PTHR10361">
    <property type="entry name" value="SODIUM-BILE ACID COTRANSPORTER"/>
    <property type="match status" value="1"/>
</dbReference>
<keyword evidence="2 5" id="KW-0812">Transmembrane</keyword>
<dbReference type="AlphaFoldDB" id="A0A563VT75"/>
<evidence type="ECO:0000256" key="4">
    <source>
        <dbReference type="ARBA" id="ARBA00023136"/>
    </source>
</evidence>
<feature type="transmembrane region" description="Helical" evidence="5">
    <location>
        <begin position="74"/>
        <end position="94"/>
    </location>
</feature>
<evidence type="ECO:0000313" key="7">
    <source>
        <dbReference type="Proteomes" id="UP000320055"/>
    </source>
</evidence>
<evidence type="ECO:0000313" key="6">
    <source>
        <dbReference type="EMBL" id="VEP14640.1"/>
    </source>
</evidence>
<evidence type="ECO:0000256" key="3">
    <source>
        <dbReference type="ARBA" id="ARBA00022989"/>
    </source>
</evidence>
<organism evidence="6 7">
    <name type="scientific">Hyella patelloides LEGE 07179</name>
    <dbReference type="NCBI Taxonomy" id="945734"/>
    <lineage>
        <taxon>Bacteria</taxon>
        <taxon>Bacillati</taxon>
        <taxon>Cyanobacteriota</taxon>
        <taxon>Cyanophyceae</taxon>
        <taxon>Pleurocapsales</taxon>
        <taxon>Hyellaceae</taxon>
        <taxon>Hyella</taxon>
    </lineage>
</organism>
<proteinExistence type="predicted"/>
<evidence type="ECO:0000256" key="2">
    <source>
        <dbReference type="ARBA" id="ARBA00022692"/>
    </source>
</evidence>
<dbReference type="PANTHER" id="PTHR10361:SF24">
    <property type="entry name" value="P3 PROTEIN"/>
    <property type="match status" value="1"/>
</dbReference>
<keyword evidence="3 5" id="KW-1133">Transmembrane helix</keyword>
<dbReference type="Gene3D" id="1.20.1530.20">
    <property type="match status" value="1"/>
</dbReference>
<dbReference type="InterPro" id="IPR002657">
    <property type="entry name" value="BilAc:Na_symport/Acr3"/>
</dbReference>
<dbReference type="Pfam" id="PF01758">
    <property type="entry name" value="SBF"/>
    <property type="match status" value="1"/>
</dbReference>
<sequence length="279" mass="29596">MGGVIMESNFLTAVFLPLALFIIMLGMGLGLTLDDFKRVLIEPKAVIVGLIAQLILLPIVGFGLATVFPLSPELAVGVTILAACPGGPTSNMISYLVKGNVALSITLTAISTLITVFTIPLVVNLSMQNFMGQGTALQLPFMTTVIQIAVITLIPISIGMVLHRYKPRLAATVEKSVKWLSLFFLALIIVGLLLKERANVPSFFLQVGWVTLTLNIVMMALGYGIATISGLDKPCAKSITVEVGIQNGTLAIAIASTPTLLNMPTMAIPAAIYSLIIFL</sequence>
<comment type="subcellular location">
    <subcellularLocation>
        <location evidence="1">Membrane</location>
        <topology evidence="1">Multi-pass membrane protein</topology>
    </subcellularLocation>
</comment>
<dbReference type="GO" id="GO:0016020">
    <property type="term" value="C:membrane"/>
    <property type="evidence" value="ECO:0007669"/>
    <property type="project" value="UniProtKB-SubCell"/>
</dbReference>
<reference evidence="6 7" key="1">
    <citation type="submission" date="2019-01" db="EMBL/GenBank/DDBJ databases">
        <authorList>
            <person name="Brito A."/>
        </authorList>
    </citation>
    <scope>NUCLEOTIDE SEQUENCE [LARGE SCALE GENOMIC DNA]</scope>
    <source>
        <strain evidence="6">1</strain>
    </source>
</reference>
<feature type="transmembrane region" description="Helical" evidence="5">
    <location>
        <begin position="12"/>
        <end position="33"/>
    </location>
</feature>
<feature type="transmembrane region" description="Helical" evidence="5">
    <location>
        <begin position="177"/>
        <end position="194"/>
    </location>
</feature>
<feature type="transmembrane region" description="Helical" evidence="5">
    <location>
        <begin position="206"/>
        <end position="228"/>
    </location>
</feature>